<keyword evidence="2" id="KW-0812">Transmembrane</keyword>
<name>A0ABY0HHY0_9PEZI</name>
<comment type="similarity">
    <text evidence="1">Belongs to the fungal fucose-specific lectin family.</text>
</comment>
<comment type="caution">
    <text evidence="4">The sequence shown here is derived from an EMBL/GenBank/DDBJ whole genome shotgun (WGS) entry which is preliminary data.</text>
</comment>
<accession>A0ABY0HHY0</accession>
<feature type="transmembrane region" description="Helical" evidence="2">
    <location>
        <begin position="294"/>
        <end position="316"/>
    </location>
</feature>
<dbReference type="EMBL" id="QJNS01000015">
    <property type="protein sequence ID" value="RYO93842.1"/>
    <property type="molecule type" value="Genomic_DNA"/>
</dbReference>
<keyword evidence="2" id="KW-0472">Membrane</keyword>
<evidence type="ECO:0000313" key="5">
    <source>
        <dbReference type="Proteomes" id="UP000294003"/>
    </source>
</evidence>
<keyword evidence="5" id="KW-1185">Reference proteome</keyword>
<feature type="chain" id="PRO_5046799196" description="Fucose-specific lectin" evidence="3">
    <location>
        <begin position="33"/>
        <end position="325"/>
    </location>
</feature>
<keyword evidence="3" id="KW-0732">Signal</keyword>
<evidence type="ECO:0000256" key="1">
    <source>
        <dbReference type="ARBA" id="ARBA00009042"/>
    </source>
</evidence>
<dbReference type="SUPFAM" id="SSF89372">
    <property type="entry name" value="Fucose-specific lectin"/>
    <property type="match status" value="1"/>
</dbReference>
<reference evidence="4 5" key="1">
    <citation type="submission" date="2018-06" db="EMBL/GenBank/DDBJ databases">
        <title>Complete Genomes of Monosporascus.</title>
        <authorList>
            <person name="Robinson A.J."/>
            <person name="Natvig D.O."/>
        </authorList>
    </citation>
    <scope>NUCLEOTIDE SEQUENCE [LARGE SCALE GENOMIC DNA]</scope>
    <source>
        <strain evidence="4 5">CBS 609.92</strain>
    </source>
</reference>
<evidence type="ECO:0008006" key="6">
    <source>
        <dbReference type="Google" id="ProtNLM"/>
    </source>
</evidence>
<dbReference type="Proteomes" id="UP000294003">
    <property type="component" value="Unassembled WGS sequence"/>
</dbReference>
<evidence type="ECO:0000256" key="3">
    <source>
        <dbReference type="SAM" id="SignalP"/>
    </source>
</evidence>
<gene>
    <name evidence="4" type="ORF">DL762_000892</name>
</gene>
<keyword evidence="2" id="KW-1133">Transmembrane helix</keyword>
<evidence type="ECO:0000256" key="2">
    <source>
        <dbReference type="SAM" id="Phobius"/>
    </source>
</evidence>
<proteinExistence type="inferred from homology"/>
<dbReference type="Gene3D" id="2.120.10.70">
    <property type="entry name" value="Fucose-specific lectin"/>
    <property type="match status" value="2"/>
</dbReference>
<protein>
    <recommendedName>
        <fullName evidence="6">Fucose-specific lectin</fullName>
    </recommendedName>
</protein>
<sequence>MRTTSSFNSARGVLKIFASLIILFTAVASSQGDPSGDNWIRLYYLSTDDDIIEPAISCSGATCTWGSNRFKVRTIPTSGLPAAYVRISEGDWGLRVYYLSSRSFISELAWYSSSGWTSGYQIGEQAHANSSLAVSVEPGTPNLQVYYMVVDGSLSQISWASGKWSSGMCRYTGVTRIPSLANMQYKEGTVVRGDLPSNFHPMLAAVAWSSPSSRRLYYVNESKHVEELLYQDGTWASQPKPLPAWPEEDVPGGPVAAVTWAKSVTVYYLSGGIVVDADMDSRDDKESMSLQDKMAIVGTTTGVVGIVATLIATYYARRSYKLKNE</sequence>
<evidence type="ECO:0000313" key="4">
    <source>
        <dbReference type="EMBL" id="RYO93842.1"/>
    </source>
</evidence>
<dbReference type="Pfam" id="PF07938">
    <property type="entry name" value="Fungal_lectin"/>
    <property type="match status" value="1"/>
</dbReference>
<dbReference type="InterPro" id="IPR012475">
    <property type="entry name" value="Fungal_lectin"/>
</dbReference>
<organism evidence="4 5">
    <name type="scientific">Monosporascus cannonballus</name>
    <dbReference type="NCBI Taxonomy" id="155416"/>
    <lineage>
        <taxon>Eukaryota</taxon>
        <taxon>Fungi</taxon>
        <taxon>Dikarya</taxon>
        <taxon>Ascomycota</taxon>
        <taxon>Pezizomycotina</taxon>
        <taxon>Sordariomycetes</taxon>
        <taxon>Xylariomycetidae</taxon>
        <taxon>Xylariales</taxon>
        <taxon>Xylariales incertae sedis</taxon>
        <taxon>Monosporascus</taxon>
    </lineage>
</organism>
<feature type="signal peptide" evidence="3">
    <location>
        <begin position="1"/>
        <end position="32"/>
    </location>
</feature>